<dbReference type="Gene3D" id="1.20.1600.10">
    <property type="entry name" value="Outer membrane efflux proteins (OEP)"/>
    <property type="match status" value="1"/>
</dbReference>
<reference evidence="4 5" key="2">
    <citation type="journal article" date="2011" name="J. Bacteriol.">
        <title>Genomes of three methylotrophs from a single niche uncover genetic and metabolic divergence of Methylophilaceae.</title>
        <authorList>
            <person name="Lapidus A."/>
            <person name="Clum A."/>
            <person name="Labutti K."/>
            <person name="Kaluzhnaya M.G."/>
            <person name="Lim S."/>
            <person name="Beck D.A."/>
            <person name="Glavina Del Rio T."/>
            <person name="Nolan M."/>
            <person name="Mavromatis K."/>
            <person name="Huntemann M."/>
            <person name="Lucas S."/>
            <person name="Lidstrom M.E."/>
            <person name="Ivanova N."/>
            <person name="Chistoserdova L."/>
        </authorList>
    </citation>
    <scope>NUCLEOTIDE SEQUENCE [LARGE SCALE GENOMIC DNA]</scope>
    <source>
        <strain evidence="4 5">SIP3-4</strain>
    </source>
</reference>
<dbReference type="InterPro" id="IPR003423">
    <property type="entry name" value="OMP_efflux"/>
</dbReference>
<evidence type="ECO:0000313" key="4">
    <source>
        <dbReference type="EMBL" id="ACT51489.1"/>
    </source>
</evidence>
<dbReference type="KEGG" id="mei:Msip34_2247"/>
<dbReference type="Proteomes" id="UP000002743">
    <property type="component" value="Chromosome"/>
</dbReference>
<dbReference type="PANTHER" id="PTHR30203">
    <property type="entry name" value="OUTER MEMBRANE CATION EFFLUX PROTEIN"/>
    <property type="match status" value="1"/>
</dbReference>
<feature type="signal peptide" evidence="2">
    <location>
        <begin position="1"/>
        <end position="26"/>
    </location>
</feature>
<evidence type="ECO:0000256" key="2">
    <source>
        <dbReference type="SAM" id="SignalP"/>
    </source>
</evidence>
<gene>
    <name evidence="4" type="ordered locus">Msip34_2247</name>
</gene>
<dbReference type="InterPro" id="IPR010131">
    <property type="entry name" value="MdtP/NodT-like"/>
</dbReference>
<dbReference type="STRING" id="582744.Msip34_2247"/>
<dbReference type="HOGENOM" id="CLU_012817_14_0_4"/>
<name>C6X9U8_METGS</name>
<keyword evidence="5" id="KW-1185">Reference proteome</keyword>
<comment type="similarity">
    <text evidence="1">Belongs to the outer membrane factor (OMF) (TC 1.B.17) family.</text>
</comment>
<dbReference type="RefSeq" id="WP_015830802.1">
    <property type="nucleotide sequence ID" value="NC_012969.1"/>
</dbReference>
<proteinExistence type="inferred from homology"/>
<accession>C6X9U8</accession>
<evidence type="ECO:0000313" key="5">
    <source>
        <dbReference type="Proteomes" id="UP000002743"/>
    </source>
</evidence>
<dbReference type="Pfam" id="PF02321">
    <property type="entry name" value="OEP"/>
    <property type="match status" value="2"/>
</dbReference>
<sequence length="417" mass="45981" precursor="true">MANIKNKSLIISLTLAMALYGSIAQAQTELGLRDVLDNAMAQNPVIAMSQAQQDAANAAVTTATAYINPEFEVAGGPSRSRTGSNEVGTKWDVGISQPLEFPGVRGARREMAESNVRAAGVSRTLTGIELRTRVKSAFYDVLQRQAVLRLVEGDRNLLQQIRERVKLRVDTGEAAKYELIKADTEALAAERDYQAALVRISEAKAYLRGLVGPGMPMEFDVKGELPLADTLPTLQQLRQKIDESPQLAQIRAIREAAEARLRLEEKLRNPGLTLKGGFEQDPDYSTVRLGVAIPLPVWNQRQGPIAEAAAGVRQVTAALSERELSLQRDVDSAYQRYLIAQGQVNSFESGLLNQAESALKVAESAYRFGERGILDYLDAQRTYRAVRKDYLAARYDYVNSMLEIERLLGTELLEVKS</sequence>
<protein>
    <submittedName>
        <fullName evidence="4">Cyclic nucleotide-binding protein</fullName>
    </submittedName>
</protein>
<dbReference type="PANTHER" id="PTHR30203:SF24">
    <property type="entry name" value="BLR4935 PROTEIN"/>
    <property type="match status" value="1"/>
</dbReference>
<feature type="chain" id="PRO_5002973811" evidence="2">
    <location>
        <begin position="27"/>
        <end position="417"/>
    </location>
</feature>
<dbReference type="AlphaFoldDB" id="C6X9U8"/>
<dbReference type="GO" id="GO:0015562">
    <property type="term" value="F:efflux transmembrane transporter activity"/>
    <property type="evidence" value="ECO:0007669"/>
    <property type="project" value="InterPro"/>
</dbReference>
<dbReference type="eggNOG" id="COG1538">
    <property type="taxonomic scope" value="Bacteria"/>
</dbReference>
<organism evidence="4 5">
    <name type="scientific">Methylovorus glucosotrophus (strain SIP3-4)</name>
    <dbReference type="NCBI Taxonomy" id="582744"/>
    <lineage>
        <taxon>Bacteria</taxon>
        <taxon>Pseudomonadati</taxon>
        <taxon>Pseudomonadota</taxon>
        <taxon>Betaproteobacteria</taxon>
        <taxon>Nitrosomonadales</taxon>
        <taxon>Methylophilaceae</taxon>
        <taxon>Methylovorus</taxon>
    </lineage>
</organism>
<reference evidence="5" key="1">
    <citation type="submission" date="2009-07" db="EMBL/GenBank/DDBJ databases">
        <title>Complete sequence of chromosome of Methylovorus sp. SIP3-4.</title>
        <authorList>
            <person name="Lucas S."/>
            <person name="Copeland A."/>
            <person name="Lapidus A."/>
            <person name="Glavina del Rio T."/>
            <person name="Tice H."/>
            <person name="Bruce D."/>
            <person name="Goodwin L."/>
            <person name="Pitluck S."/>
            <person name="Clum A."/>
            <person name="Larimer F."/>
            <person name="Land M."/>
            <person name="Hauser L."/>
            <person name="Kyrpides N."/>
            <person name="Mikhailova N."/>
            <person name="Kayluzhnaya M."/>
            <person name="Chistoserdova L."/>
        </authorList>
    </citation>
    <scope>NUCLEOTIDE SEQUENCE [LARGE SCALE GENOMIC DNA]</scope>
    <source>
        <strain evidence="5">SIP3-4</strain>
    </source>
</reference>
<evidence type="ECO:0000259" key="3">
    <source>
        <dbReference type="PROSITE" id="PS50042"/>
    </source>
</evidence>
<dbReference type="EMBL" id="CP001674">
    <property type="protein sequence ID" value="ACT51489.1"/>
    <property type="molecule type" value="Genomic_DNA"/>
</dbReference>
<dbReference type="PROSITE" id="PS50042">
    <property type="entry name" value="CNMP_BINDING_3"/>
    <property type="match status" value="1"/>
</dbReference>
<evidence type="ECO:0000256" key="1">
    <source>
        <dbReference type="ARBA" id="ARBA00007613"/>
    </source>
</evidence>
<dbReference type="SUPFAM" id="SSF56954">
    <property type="entry name" value="Outer membrane efflux proteins (OEP)"/>
    <property type="match status" value="1"/>
</dbReference>
<keyword evidence="2" id="KW-0732">Signal</keyword>
<feature type="domain" description="Cyclic nucleotide-binding" evidence="3">
    <location>
        <begin position="331"/>
        <end position="382"/>
    </location>
</feature>
<dbReference type="InterPro" id="IPR000595">
    <property type="entry name" value="cNMP-bd_dom"/>
</dbReference>